<proteinExistence type="predicted"/>
<dbReference type="RefSeq" id="XP_007515305.1">
    <property type="nucleotide sequence ID" value="XM_007515243.1"/>
</dbReference>
<sequence>MGGTHKSGHAATVAEAGRKAELARDYYEDTKAKELKELDKKEVKLLDELRKSLKTTDSIPNRTSMLVERIRRGKEDDEEEENGGKEGVLRTKTKGRDRDDDGEKEEKETMILRDEKTKTKTYVSKADRKRLKKRRREEQKEQHQNHTTHARKRIEHIESRHCE</sequence>
<protein>
    <submittedName>
        <fullName evidence="2">Uncharacterized protein</fullName>
    </submittedName>
</protein>
<feature type="compositionally biased region" description="Polar residues" evidence="1">
    <location>
        <begin position="55"/>
        <end position="64"/>
    </location>
</feature>
<dbReference type="AlphaFoldDB" id="K8E999"/>
<evidence type="ECO:0000313" key="2">
    <source>
        <dbReference type="EMBL" id="CCO14184.1"/>
    </source>
</evidence>
<feature type="region of interest" description="Disordered" evidence="1">
    <location>
        <begin position="52"/>
        <end position="163"/>
    </location>
</feature>
<name>K8E999_9CHLO</name>
<evidence type="ECO:0000256" key="1">
    <source>
        <dbReference type="SAM" id="MobiDB-lite"/>
    </source>
</evidence>
<gene>
    <name evidence="2" type="ORF">Bathy01g04380</name>
</gene>
<dbReference type="KEGG" id="bpg:Bathy01g04380"/>
<accession>K8E999</accession>
<dbReference type="EMBL" id="FO082278">
    <property type="protein sequence ID" value="CCO14184.1"/>
    <property type="molecule type" value="Genomic_DNA"/>
</dbReference>
<feature type="region of interest" description="Disordered" evidence="1">
    <location>
        <begin position="1"/>
        <end position="22"/>
    </location>
</feature>
<keyword evidence="3" id="KW-1185">Reference proteome</keyword>
<organism evidence="2 3">
    <name type="scientific">Bathycoccus prasinos</name>
    <dbReference type="NCBI Taxonomy" id="41875"/>
    <lineage>
        <taxon>Eukaryota</taxon>
        <taxon>Viridiplantae</taxon>
        <taxon>Chlorophyta</taxon>
        <taxon>Mamiellophyceae</taxon>
        <taxon>Mamiellales</taxon>
        <taxon>Bathycoccaceae</taxon>
        <taxon>Bathycoccus</taxon>
    </lineage>
</organism>
<dbReference type="Proteomes" id="UP000198341">
    <property type="component" value="Chromosome 1"/>
</dbReference>
<evidence type="ECO:0000313" key="3">
    <source>
        <dbReference type="Proteomes" id="UP000198341"/>
    </source>
</evidence>
<feature type="compositionally biased region" description="Basic and acidic residues" evidence="1">
    <location>
        <begin position="82"/>
        <end position="118"/>
    </location>
</feature>
<reference evidence="2 3" key="1">
    <citation type="submission" date="2011-10" db="EMBL/GenBank/DDBJ databases">
        <authorList>
            <person name="Genoscope - CEA"/>
        </authorList>
    </citation>
    <scope>NUCLEOTIDE SEQUENCE [LARGE SCALE GENOMIC DNA]</scope>
    <source>
        <strain evidence="2 3">RCC 1105</strain>
    </source>
</reference>
<dbReference type="GeneID" id="19018173"/>